<dbReference type="EMBL" id="JBFOLJ010000002">
    <property type="protein sequence ID" value="KAL2553211.1"/>
    <property type="molecule type" value="Genomic_DNA"/>
</dbReference>
<dbReference type="AlphaFoldDB" id="A0ABD1WU33"/>
<feature type="compositionally biased region" description="Polar residues" evidence="1">
    <location>
        <begin position="69"/>
        <end position="82"/>
    </location>
</feature>
<feature type="compositionally biased region" description="Low complexity" evidence="1">
    <location>
        <begin position="19"/>
        <end position="30"/>
    </location>
</feature>
<feature type="compositionally biased region" description="Low complexity" evidence="1">
    <location>
        <begin position="46"/>
        <end position="68"/>
    </location>
</feature>
<organism evidence="2 3">
    <name type="scientific">Forsythia ovata</name>
    <dbReference type="NCBI Taxonomy" id="205694"/>
    <lineage>
        <taxon>Eukaryota</taxon>
        <taxon>Viridiplantae</taxon>
        <taxon>Streptophyta</taxon>
        <taxon>Embryophyta</taxon>
        <taxon>Tracheophyta</taxon>
        <taxon>Spermatophyta</taxon>
        <taxon>Magnoliopsida</taxon>
        <taxon>eudicotyledons</taxon>
        <taxon>Gunneridae</taxon>
        <taxon>Pentapetalae</taxon>
        <taxon>asterids</taxon>
        <taxon>lamiids</taxon>
        <taxon>Lamiales</taxon>
        <taxon>Oleaceae</taxon>
        <taxon>Forsythieae</taxon>
        <taxon>Forsythia</taxon>
    </lineage>
</organism>
<protein>
    <submittedName>
        <fullName evidence="2">Uncharacterized protein</fullName>
    </submittedName>
</protein>
<feature type="compositionally biased region" description="Basic and acidic residues" evidence="1">
    <location>
        <begin position="139"/>
        <end position="148"/>
    </location>
</feature>
<proteinExistence type="predicted"/>
<accession>A0ABD1WU33</accession>
<feature type="compositionally biased region" description="Acidic residues" evidence="1">
    <location>
        <begin position="128"/>
        <end position="138"/>
    </location>
</feature>
<feature type="region of interest" description="Disordered" evidence="1">
    <location>
        <begin position="1"/>
        <end position="152"/>
    </location>
</feature>
<sequence>MARSKTTTHHSEIRRSRRNAASATATSVPPASTPPPAPVVSPPPSVAQALLPPLAPSSSAPQPTAATSEVLSTATIPTQVMSQGKLDEDMGSDHGTGSQSGSESEDSSRESLQTEHLEEEQQKSGSDFADENVEEEESTNEKDDHLSAEESVPVRLSRAQKYNLVDFGWPKMGERKFSSAKRGKWMGFEVEERALLKSKKITSQDLLLSAIFSPHVLPIFPHILATKLSTYLPLPLFTGPSVRIRTQVDILGQILLIN</sequence>
<reference evidence="3" key="1">
    <citation type="submission" date="2024-07" db="EMBL/GenBank/DDBJ databases">
        <title>Two chromosome-level genome assemblies of Korean endemic species Abeliophyllum distichum and Forsythia ovata (Oleaceae).</title>
        <authorList>
            <person name="Jang H."/>
        </authorList>
    </citation>
    <scope>NUCLEOTIDE SEQUENCE [LARGE SCALE GENOMIC DNA]</scope>
</reference>
<comment type="caution">
    <text evidence="2">The sequence shown here is derived from an EMBL/GenBank/DDBJ whole genome shotgun (WGS) entry which is preliminary data.</text>
</comment>
<dbReference type="Proteomes" id="UP001604277">
    <property type="component" value="Unassembled WGS sequence"/>
</dbReference>
<feature type="compositionally biased region" description="Pro residues" evidence="1">
    <location>
        <begin position="31"/>
        <end position="45"/>
    </location>
</feature>
<evidence type="ECO:0000313" key="2">
    <source>
        <dbReference type="EMBL" id="KAL2553211.1"/>
    </source>
</evidence>
<name>A0ABD1WU33_9LAMI</name>
<evidence type="ECO:0000256" key="1">
    <source>
        <dbReference type="SAM" id="MobiDB-lite"/>
    </source>
</evidence>
<feature type="compositionally biased region" description="Basic and acidic residues" evidence="1">
    <location>
        <begin position="106"/>
        <end position="122"/>
    </location>
</feature>
<keyword evidence="3" id="KW-1185">Reference proteome</keyword>
<evidence type="ECO:0000313" key="3">
    <source>
        <dbReference type="Proteomes" id="UP001604277"/>
    </source>
</evidence>
<gene>
    <name evidence="2" type="ORF">Fot_06830</name>
</gene>